<evidence type="ECO:0000259" key="2">
    <source>
        <dbReference type="Pfam" id="PF11127"/>
    </source>
</evidence>
<dbReference type="EMBL" id="JAPMLD010000003">
    <property type="protein sequence ID" value="MDW4824473.1"/>
    <property type="molecule type" value="Genomic_DNA"/>
</dbReference>
<proteinExistence type="predicted"/>
<accession>A0AAW8NKV3</accession>
<organism evidence="3 5">
    <name type="scientific">Shewanella fidelis</name>
    <dbReference type="NCBI Taxonomy" id="173509"/>
    <lineage>
        <taxon>Bacteria</taxon>
        <taxon>Pseudomonadati</taxon>
        <taxon>Pseudomonadota</taxon>
        <taxon>Gammaproteobacteria</taxon>
        <taxon>Alteromonadales</taxon>
        <taxon>Shewanellaceae</taxon>
        <taxon>Shewanella</taxon>
    </lineage>
</organism>
<feature type="transmembrane region" description="Helical" evidence="1">
    <location>
        <begin position="31"/>
        <end position="55"/>
    </location>
</feature>
<comment type="caution">
    <text evidence="3">The sequence shown here is derived from an EMBL/GenBank/DDBJ whole genome shotgun (WGS) entry which is preliminary data.</text>
</comment>
<evidence type="ECO:0000313" key="3">
    <source>
        <dbReference type="EMBL" id="MDR8523332.1"/>
    </source>
</evidence>
<dbReference type="EMBL" id="JAPMLE010000001">
    <property type="protein sequence ID" value="MDR8523332.1"/>
    <property type="molecule type" value="Genomic_DNA"/>
</dbReference>
<feature type="transmembrane region" description="Helical" evidence="1">
    <location>
        <begin position="7"/>
        <end position="25"/>
    </location>
</feature>
<keyword evidence="1" id="KW-1133">Transmembrane helix</keyword>
<evidence type="ECO:0000313" key="6">
    <source>
        <dbReference type="Proteomes" id="UP001271263"/>
    </source>
</evidence>
<sequence length="73" mass="8302">MSVERVTMAFAGLMVLLSVMLTIWINDNFIWFTVFIGANLFQSAYTQFCPAAIILRKMGFQSEAQLARAKQHL</sequence>
<name>A0AAW8NKV3_9GAMM</name>
<dbReference type="Proteomes" id="UP001259340">
    <property type="component" value="Unassembled WGS sequence"/>
</dbReference>
<dbReference type="Gene3D" id="6.10.140.1340">
    <property type="match status" value="1"/>
</dbReference>
<dbReference type="InterPro" id="IPR021309">
    <property type="entry name" value="YgaP-like_TM"/>
</dbReference>
<gene>
    <name evidence="3" type="ORF">OS133_06480</name>
    <name evidence="4" type="ORF">OS134_10440</name>
</gene>
<dbReference type="Pfam" id="PF11127">
    <property type="entry name" value="YgaP-like_TM"/>
    <property type="match status" value="1"/>
</dbReference>
<reference evidence="3" key="2">
    <citation type="submission" date="2022-11" db="EMBL/GenBank/DDBJ databases">
        <title>Prophages regulate Shewanella fidelis motility and biofilm formation: implications for gut colonization dynamics in Ciona robusta.</title>
        <authorList>
            <person name="Natarajan O."/>
            <person name="Gibboney S.L."/>
            <person name="Young M.N."/>
            <person name="Lim S.J."/>
            <person name="Pluta N."/>
            <person name="Atkinson C.G.F."/>
            <person name="Leigh B.A."/>
            <person name="Liberti A."/>
            <person name="Kees E."/>
            <person name="Breitbart M."/>
            <person name="Gralnick J."/>
            <person name="Dishaw L.J."/>
        </authorList>
    </citation>
    <scope>NUCLEOTIDE SEQUENCE</scope>
    <source>
        <strain evidence="3">3313</strain>
    </source>
</reference>
<evidence type="ECO:0000313" key="5">
    <source>
        <dbReference type="Proteomes" id="UP001259340"/>
    </source>
</evidence>
<keyword evidence="1" id="KW-0812">Transmembrane</keyword>
<keyword evidence="1" id="KW-0472">Membrane</keyword>
<feature type="domain" description="Inner membrane protein YgaP-like transmembrane" evidence="2">
    <location>
        <begin position="2"/>
        <end position="56"/>
    </location>
</feature>
<dbReference type="RefSeq" id="WP_028768336.1">
    <property type="nucleotide sequence ID" value="NZ_JAPMLA010000003.1"/>
</dbReference>
<keyword evidence="6" id="KW-1185">Reference proteome</keyword>
<dbReference type="AlphaFoldDB" id="A0AAW8NKV3"/>
<evidence type="ECO:0000256" key="1">
    <source>
        <dbReference type="SAM" id="Phobius"/>
    </source>
</evidence>
<reference evidence="4 6" key="1">
    <citation type="journal article" date="2022" name="bioRxiv">
        <title>Prophages regulate Shewanella fidelis 3313 motility and biofilm formation: implications for gut colonization dynamics in Ciona robusta.</title>
        <authorList>
            <person name="Natarajan O."/>
            <person name="Gibboney S.L."/>
            <person name="Young M.N."/>
            <person name="Lim S.J."/>
            <person name="Pluta N."/>
            <person name="Atkinson C.G."/>
            <person name="Leigh B.A."/>
            <person name="Liberti A."/>
            <person name="Kees E.D."/>
            <person name="Breitbart M."/>
            <person name="Gralnick J.A."/>
            <person name="Dishaw L.J."/>
        </authorList>
    </citation>
    <scope>NUCLEOTIDE SEQUENCE [LARGE SCALE GENOMIC DNA]</scope>
    <source>
        <strain evidence="4 6">JG4066</strain>
    </source>
</reference>
<evidence type="ECO:0000313" key="4">
    <source>
        <dbReference type="EMBL" id="MDW4824473.1"/>
    </source>
</evidence>
<protein>
    <submittedName>
        <fullName evidence="3">DUF2892 domain-containing protein</fullName>
    </submittedName>
</protein>
<dbReference type="Proteomes" id="UP001271263">
    <property type="component" value="Unassembled WGS sequence"/>
</dbReference>